<feature type="region of interest" description="Disordered" evidence="1">
    <location>
        <begin position="205"/>
        <end position="300"/>
    </location>
</feature>
<comment type="caution">
    <text evidence="4">The sequence shown here is derived from an EMBL/GenBank/DDBJ whole genome shotgun (WGS) entry which is preliminary data.</text>
</comment>
<evidence type="ECO:0000256" key="1">
    <source>
        <dbReference type="SAM" id="MobiDB-lite"/>
    </source>
</evidence>
<gene>
    <name evidence="4" type="ORF">BGW38_002647</name>
</gene>
<dbReference type="EMBL" id="JAABOA010001943">
    <property type="protein sequence ID" value="KAF9580629.1"/>
    <property type="molecule type" value="Genomic_DNA"/>
</dbReference>
<evidence type="ECO:0000313" key="5">
    <source>
        <dbReference type="Proteomes" id="UP000780801"/>
    </source>
</evidence>
<accession>A0A9P6KCR9</accession>
<feature type="compositionally biased region" description="Basic and acidic residues" evidence="1">
    <location>
        <begin position="240"/>
        <end position="249"/>
    </location>
</feature>
<feature type="compositionally biased region" description="Acidic residues" evidence="1">
    <location>
        <begin position="290"/>
        <end position="300"/>
    </location>
</feature>
<dbReference type="OrthoDB" id="2416293at2759"/>
<feature type="compositionally biased region" description="Low complexity" evidence="1">
    <location>
        <begin position="147"/>
        <end position="164"/>
    </location>
</feature>
<feature type="chain" id="PRO_5040273183" evidence="3">
    <location>
        <begin position="21"/>
        <end position="300"/>
    </location>
</feature>
<feature type="transmembrane region" description="Helical" evidence="2">
    <location>
        <begin position="176"/>
        <end position="195"/>
    </location>
</feature>
<keyword evidence="5" id="KW-1185">Reference proteome</keyword>
<sequence length="300" mass="32304">MKTLSYVAAASAAILHASSSLLFTAAQPPLVPIPPPKPTALVNLLYFNNANAELASEDVPYNACHPSTNPIMTPAYAYITFAPKNATINFYDDDSCQHFAFALQGYYIGFAGNAKSFRWVGWSEDAPGVRVVSAPFPNPTVKDEGDPQGPGTHPDTGPGTGPDQSNHGDSPVISRFIGGVLGVLVVLMFGGLAYWMTIGKRLLSKDDSDRPKKKASLGLGRRKNEGEGDGDSDILLATKYRSDGDHFELGGDEEEEEDEESGSLSSGSREGALEYKQQKSPRNNRHDNHNDDDDDGIREA</sequence>
<evidence type="ECO:0000256" key="3">
    <source>
        <dbReference type="SAM" id="SignalP"/>
    </source>
</evidence>
<name>A0A9P6KCR9_9FUNG</name>
<feature type="region of interest" description="Disordered" evidence="1">
    <location>
        <begin position="133"/>
        <end position="170"/>
    </location>
</feature>
<evidence type="ECO:0000256" key="2">
    <source>
        <dbReference type="SAM" id="Phobius"/>
    </source>
</evidence>
<keyword evidence="2" id="KW-1133">Transmembrane helix</keyword>
<keyword evidence="2" id="KW-0812">Transmembrane</keyword>
<protein>
    <submittedName>
        <fullName evidence="4">Uncharacterized protein</fullName>
    </submittedName>
</protein>
<reference evidence="4" key="1">
    <citation type="journal article" date="2020" name="Fungal Divers.">
        <title>Resolving the Mortierellaceae phylogeny through synthesis of multi-gene phylogenetics and phylogenomics.</title>
        <authorList>
            <person name="Vandepol N."/>
            <person name="Liber J."/>
            <person name="Desiro A."/>
            <person name="Na H."/>
            <person name="Kennedy M."/>
            <person name="Barry K."/>
            <person name="Grigoriev I.V."/>
            <person name="Miller A.N."/>
            <person name="O'Donnell K."/>
            <person name="Stajich J.E."/>
            <person name="Bonito G."/>
        </authorList>
    </citation>
    <scope>NUCLEOTIDE SEQUENCE</scope>
    <source>
        <strain evidence="4">KOD1015</strain>
    </source>
</reference>
<evidence type="ECO:0000313" key="4">
    <source>
        <dbReference type="EMBL" id="KAF9580629.1"/>
    </source>
</evidence>
<dbReference type="AlphaFoldDB" id="A0A9P6KCR9"/>
<feature type="compositionally biased region" description="Acidic residues" evidence="1">
    <location>
        <begin position="250"/>
        <end position="261"/>
    </location>
</feature>
<keyword evidence="3" id="KW-0732">Signal</keyword>
<dbReference type="Proteomes" id="UP000780801">
    <property type="component" value="Unassembled WGS sequence"/>
</dbReference>
<proteinExistence type="predicted"/>
<feature type="signal peptide" evidence="3">
    <location>
        <begin position="1"/>
        <end position="20"/>
    </location>
</feature>
<keyword evidence="2" id="KW-0472">Membrane</keyword>
<organism evidence="4 5">
    <name type="scientific">Lunasporangiospora selenospora</name>
    <dbReference type="NCBI Taxonomy" id="979761"/>
    <lineage>
        <taxon>Eukaryota</taxon>
        <taxon>Fungi</taxon>
        <taxon>Fungi incertae sedis</taxon>
        <taxon>Mucoromycota</taxon>
        <taxon>Mortierellomycotina</taxon>
        <taxon>Mortierellomycetes</taxon>
        <taxon>Mortierellales</taxon>
        <taxon>Mortierellaceae</taxon>
        <taxon>Lunasporangiospora</taxon>
    </lineage>
</organism>